<proteinExistence type="predicted"/>
<keyword evidence="1" id="KW-0472">Membrane</keyword>
<evidence type="ECO:0000313" key="4">
    <source>
        <dbReference type="Proteomes" id="UP001596052"/>
    </source>
</evidence>
<keyword evidence="4" id="KW-1185">Reference proteome</keyword>
<name>A0ABW0KJK8_9BACT</name>
<dbReference type="PANTHER" id="PTHR48090">
    <property type="entry name" value="UNDECAPRENYL-PHOSPHATE 4-DEOXY-4-FORMAMIDO-L-ARABINOSE TRANSFERASE-RELATED"/>
    <property type="match status" value="1"/>
</dbReference>
<feature type="transmembrane region" description="Helical" evidence="1">
    <location>
        <begin position="286"/>
        <end position="307"/>
    </location>
</feature>
<dbReference type="InterPro" id="IPR050256">
    <property type="entry name" value="Glycosyltransferase_2"/>
</dbReference>
<dbReference type="InterPro" id="IPR001173">
    <property type="entry name" value="Glyco_trans_2-like"/>
</dbReference>
<keyword evidence="1" id="KW-0812">Transmembrane</keyword>
<feature type="transmembrane region" description="Helical" evidence="1">
    <location>
        <begin position="366"/>
        <end position="387"/>
    </location>
</feature>
<dbReference type="PANTHER" id="PTHR48090:SF7">
    <property type="entry name" value="RFBJ PROTEIN"/>
    <property type="match status" value="1"/>
</dbReference>
<evidence type="ECO:0000256" key="1">
    <source>
        <dbReference type="SAM" id="Phobius"/>
    </source>
</evidence>
<dbReference type="RefSeq" id="WP_377162597.1">
    <property type="nucleotide sequence ID" value="NZ_JBHSMQ010000001.1"/>
</dbReference>
<organism evidence="3 4">
    <name type="scientific">Prosthecobacter fluviatilis</name>
    <dbReference type="NCBI Taxonomy" id="445931"/>
    <lineage>
        <taxon>Bacteria</taxon>
        <taxon>Pseudomonadati</taxon>
        <taxon>Verrucomicrobiota</taxon>
        <taxon>Verrucomicrobiia</taxon>
        <taxon>Verrucomicrobiales</taxon>
        <taxon>Verrucomicrobiaceae</taxon>
        <taxon>Prosthecobacter</taxon>
    </lineage>
</organism>
<feature type="transmembrane region" description="Helical" evidence="1">
    <location>
        <begin position="249"/>
        <end position="280"/>
    </location>
</feature>
<dbReference type="CDD" id="cd04179">
    <property type="entry name" value="DPM_DPG-synthase_like"/>
    <property type="match status" value="1"/>
</dbReference>
<protein>
    <submittedName>
        <fullName evidence="3">Glycosyltransferase family 2 protein</fullName>
    </submittedName>
</protein>
<dbReference type="SUPFAM" id="SSF53448">
    <property type="entry name" value="Nucleotide-diphospho-sugar transferases"/>
    <property type="match status" value="1"/>
</dbReference>
<sequence>MSSTLPLNTSPPAESPAVDLSFVFPCLNEEATLGSCIQRVKDSLAGSEIRHEIVVADNGSTDRSREIASSMGCRVVPVAARGYGAALRGGIEASHAEYVMFADSDSTYLYEDAAALYKAAKDGNADMAIASRMTGSIEPGAMPWLHRWAGTPVLTTLINWLFHGKLSDCNSGFRCIRKSAFKEWQIRSNGMEFASELLIKALKAGARTVEISSGLRKGPEGRVAHLRTWRDGMRHLLFIFSEKPRLFELLGFMTVLLTTLMQITAFCTGPVSIAGVFHIFDLHSEALLLLAGIIGAQFYLFSCMLFLQSSDRRLKITQKLIHLDEGVLFFSLLLTLCACAALAGYIGIRWSLSGFVNLNLARDLLFWFHPLAISISFCVGLLGLHVLKKAQR</sequence>
<comment type="caution">
    <text evidence="3">The sequence shown here is derived from an EMBL/GenBank/DDBJ whole genome shotgun (WGS) entry which is preliminary data.</text>
</comment>
<accession>A0ABW0KJK8</accession>
<dbReference type="Pfam" id="PF00535">
    <property type="entry name" value="Glycos_transf_2"/>
    <property type="match status" value="1"/>
</dbReference>
<gene>
    <name evidence="3" type="ORF">ACFQDI_01320</name>
</gene>
<dbReference type="InterPro" id="IPR029044">
    <property type="entry name" value="Nucleotide-diphossugar_trans"/>
</dbReference>
<feature type="transmembrane region" description="Helical" evidence="1">
    <location>
        <begin position="327"/>
        <end position="346"/>
    </location>
</feature>
<dbReference type="EMBL" id="JBHSMQ010000001">
    <property type="protein sequence ID" value="MFC5453479.1"/>
    <property type="molecule type" value="Genomic_DNA"/>
</dbReference>
<feature type="domain" description="Glycosyltransferase 2-like" evidence="2">
    <location>
        <begin position="21"/>
        <end position="183"/>
    </location>
</feature>
<reference evidence="4" key="1">
    <citation type="journal article" date="2019" name="Int. J. Syst. Evol. Microbiol.">
        <title>The Global Catalogue of Microorganisms (GCM) 10K type strain sequencing project: providing services to taxonomists for standard genome sequencing and annotation.</title>
        <authorList>
            <consortium name="The Broad Institute Genomics Platform"/>
            <consortium name="The Broad Institute Genome Sequencing Center for Infectious Disease"/>
            <person name="Wu L."/>
            <person name="Ma J."/>
        </authorList>
    </citation>
    <scope>NUCLEOTIDE SEQUENCE [LARGE SCALE GENOMIC DNA]</scope>
    <source>
        <strain evidence="4">CGMCC 4.1469</strain>
    </source>
</reference>
<evidence type="ECO:0000313" key="3">
    <source>
        <dbReference type="EMBL" id="MFC5453479.1"/>
    </source>
</evidence>
<dbReference type="Proteomes" id="UP001596052">
    <property type="component" value="Unassembled WGS sequence"/>
</dbReference>
<dbReference type="Gene3D" id="3.90.550.10">
    <property type="entry name" value="Spore Coat Polysaccharide Biosynthesis Protein SpsA, Chain A"/>
    <property type="match status" value="1"/>
</dbReference>
<keyword evidence="1" id="KW-1133">Transmembrane helix</keyword>
<evidence type="ECO:0000259" key="2">
    <source>
        <dbReference type="Pfam" id="PF00535"/>
    </source>
</evidence>